<keyword evidence="7" id="KW-1185">Reference proteome</keyword>
<evidence type="ECO:0000313" key="8">
    <source>
        <dbReference type="RefSeq" id="XP_020105440.1"/>
    </source>
</evidence>
<feature type="domain" description="BHLH" evidence="6">
    <location>
        <begin position="261"/>
        <end position="310"/>
    </location>
</feature>
<evidence type="ECO:0000256" key="3">
    <source>
        <dbReference type="ARBA" id="ARBA00023163"/>
    </source>
</evidence>
<dbReference type="InterPro" id="IPR044658">
    <property type="entry name" value="bHLH92/bHLH041-like"/>
</dbReference>
<feature type="region of interest" description="Disordered" evidence="5">
    <location>
        <begin position="174"/>
        <end position="210"/>
    </location>
</feature>
<comment type="similarity">
    <text evidence="1">Belongs to the bHLH protein family.</text>
</comment>
<feature type="coiled-coil region" evidence="4">
    <location>
        <begin position="300"/>
        <end position="327"/>
    </location>
</feature>
<keyword evidence="4" id="KW-0175">Coiled coil</keyword>
<feature type="region of interest" description="Disordered" evidence="5">
    <location>
        <begin position="135"/>
        <end position="154"/>
    </location>
</feature>
<evidence type="ECO:0000256" key="4">
    <source>
        <dbReference type="SAM" id="Coils"/>
    </source>
</evidence>
<dbReference type="OrthoDB" id="5778525at2759"/>
<dbReference type="InterPro" id="IPR055477">
    <property type="entry name" value="DUF7049"/>
</dbReference>
<dbReference type="InterPro" id="IPR011598">
    <property type="entry name" value="bHLH_dom"/>
</dbReference>
<dbReference type="Pfam" id="PF23132">
    <property type="entry name" value="DUF7049"/>
    <property type="match status" value="1"/>
</dbReference>
<dbReference type="Proteomes" id="UP000515123">
    <property type="component" value="Linkage group 16"/>
</dbReference>
<feature type="compositionally biased region" description="Polar residues" evidence="5">
    <location>
        <begin position="195"/>
        <end position="204"/>
    </location>
</feature>
<evidence type="ECO:0000256" key="5">
    <source>
        <dbReference type="SAM" id="MobiDB-lite"/>
    </source>
</evidence>
<name>A0A6P5GJH1_ANACO</name>
<feature type="compositionally biased region" description="Polar residues" evidence="5">
    <location>
        <begin position="135"/>
        <end position="147"/>
    </location>
</feature>
<proteinExistence type="inferred from homology"/>
<accession>A0A6P5GJH1</accession>
<evidence type="ECO:0000256" key="1">
    <source>
        <dbReference type="ARBA" id="ARBA00005510"/>
    </source>
</evidence>
<reference evidence="8" key="2">
    <citation type="submission" date="2025-08" db="UniProtKB">
        <authorList>
            <consortium name="RefSeq"/>
        </authorList>
    </citation>
    <scope>IDENTIFICATION</scope>
    <source>
        <tissue evidence="8">Leaf</tissue>
    </source>
</reference>
<dbReference type="PANTHER" id="PTHR46665:SF1">
    <property type="entry name" value="SPERMATOGENESIS- AND OOGENESIS-SPECIFIC BASIC HELIX-LOOP-HELIX-CONTAINING PROTEIN 1"/>
    <property type="match status" value="1"/>
</dbReference>
<evidence type="ECO:0000259" key="6">
    <source>
        <dbReference type="PROSITE" id="PS50888"/>
    </source>
</evidence>
<feature type="compositionally biased region" description="Low complexity" evidence="5">
    <location>
        <begin position="174"/>
        <end position="192"/>
    </location>
</feature>
<dbReference type="Pfam" id="PF00010">
    <property type="entry name" value="HLH"/>
    <property type="match status" value="1"/>
</dbReference>
<dbReference type="GeneID" id="109722010"/>
<reference evidence="7" key="1">
    <citation type="journal article" date="2015" name="Nat. Genet.">
        <title>The pineapple genome and the evolution of CAM photosynthesis.</title>
        <authorList>
            <person name="Ming R."/>
            <person name="VanBuren R."/>
            <person name="Wai C.M."/>
            <person name="Tang H."/>
            <person name="Schatz M.C."/>
            <person name="Bowers J.E."/>
            <person name="Lyons E."/>
            <person name="Wang M.L."/>
            <person name="Chen J."/>
            <person name="Biggers E."/>
            <person name="Zhang J."/>
            <person name="Huang L."/>
            <person name="Zhang L."/>
            <person name="Miao W."/>
            <person name="Zhang J."/>
            <person name="Ye Z."/>
            <person name="Miao C."/>
            <person name="Lin Z."/>
            <person name="Wang H."/>
            <person name="Zhou H."/>
            <person name="Yim W.C."/>
            <person name="Priest H.D."/>
            <person name="Zheng C."/>
            <person name="Woodhouse M."/>
            <person name="Edger P.P."/>
            <person name="Guyot R."/>
            <person name="Guo H.B."/>
            <person name="Guo H."/>
            <person name="Zheng G."/>
            <person name="Singh R."/>
            <person name="Sharma A."/>
            <person name="Min X."/>
            <person name="Zheng Y."/>
            <person name="Lee H."/>
            <person name="Gurtowski J."/>
            <person name="Sedlazeck F.J."/>
            <person name="Harkess A."/>
            <person name="McKain M.R."/>
            <person name="Liao Z."/>
            <person name="Fang J."/>
            <person name="Liu J."/>
            <person name="Zhang X."/>
            <person name="Zhang Q."/>
            <person name="Hu W."/>
            <person name="Qin Y."/>
            <person name="Wang K."/>
            <person name="Chen L.Y."/>
            <person name="Shirley N."/>
            <person name="Lin Y.R."/>
            <person name="Liu L.Y."/>
            <person name="Hernandez A.G."/>
            <person name="Wright C.L."/>
            <person name="Bulone V."/>
            <person name="Tuskan G.A."/>
            <person name="Heath K."/>
            <person name="Zee F."/>
            <person name="Moore P.H."/>
            <person name="Sunkar R."/>
            <person name="Leebens-Mack J.H."/>
            <person name="Mockler T."/>
            <person name="Bennetzen J.L."/>
            <person name="Freeling M."/>
            <person name="Sankoff D."/>
            <person name="Paterson A.H."/>
            <person name="Zhu X."/>
            <person name="Yang X."/>
            <person name="Smith J.A."/>
            <person name="Cushman J.C."/>
            <person name="Paull R.E."/>
            <person name="Yu Q."/>
        </authorList>
    </citation>
    <scope>NUCLEOTIDE SEQUENCE [LARGE SCALE GENOMIC DNA]</scope>
    <source>
        <strain evidence="7">cv. F153</strain>
    </source>
</reference>
<dbReference type="AlphaFoldDB" id="A0A6P5GJH1"/>
<gene>
    <name evidence="8" type="primary">LOC109722010</name>
</gene>
<dbReference type="RefSeq" id="XP_020105440.1">
    <property type="nucleotide sequence ID" value="XM_020249851.1"/>
</dbReference>
<organism evidence="7 8">
    <name type="scientific">Ananas comosus</name>
    <name type="common">Pineapple</name>
    <name type="synonym">Ananas ananas</name>
    <dbReference type="NCBI Taxonomy" id="4615"/>
    <lineage>
        <taxon>Eukaryota</taxon>
        <taxon>Viridiplantae</taxon>
        <taxon>Streptophyta</taxon>
        <taxon>Embryophyta</taxon>
        <taxon>Tracheophyta</taxon>
        <taxon>Spermatophyta</taxon>
        <taxon>Magnoliopsida</taxon>
        <taxon>Liliopsida</taxon>
        <taxon>Poales</taxon>
        <taxon>Bromeliaceae</taxon>
        <taxon>Bromelioideae</taxon>
        <taxon>Ananas</taxon>
    </lineage>
</organism>
<keyword evidence="3" id="KW-0804">Transcription</keyword>
<keyword evidence="2" id="KW-0805">Transcription regulation</keyword>
<dbReference type="Gene3D" id="4.10.280.10">
    <property type="entry name" value="Helix-loop-helix DNA-binding domain"/>
    <property type="match status" value="1"/>
</dbReference>
<dbReference type="InterPro" id="IPR036638">
    <property type="entry name" value="HLH_DNA-bd_sf"/>
</dbReference>
<dbReference type="PANTHER" id="PTHR46665">
    <property type="entry name" value="TRANSCRIPTION FACTOR BHLH041-RELATED-RELATED"/>
    <property type="match status" value="1"/>
</dbReference>
<protein>
    <submittedName>
        <fullName evidence="8">Transcription factor bHLH041 isoform X1</fullName>
    </submittedName>
</protein>
<dbReference type="PROSITE" id="PS50888">
    <property type="entry name" value="BHLH"/>
    <property type="match status" value="1"/>
</dbReference>
<dbReference type="SMART" id="SM00353">
    <property type="entry name" value="HLH"/>
    <property type="match status" value="1"/>
</dbReference>
<dbReference type="CDD" id="cd11393">
    <property type="entry name" value="bHLH_AtbHLH_like"/>
    <property type="match status" value="1"/>
</dbReference>
<sequence length="455" mass="50873">METGWYYSSEGSDMDFSQTLSDGYWGSFCSIDNGAFSRLTLHCNENGGANSMNLGADQEQMQLYQMNMQTDNKQLAEEEEAATATAAAADEDLVYEKRKPSSSSSSKKSSFYFPTPSFDLDPSKAKLITPTPHSSITAMRSHNQNLNPKFPTLERDGDADDVAIMRAMVVVISSTSSSSSPSSPSVLSNPPSQDYFPTTQSQRRGNGKIGAFKRYSRSDLTAKSEAEDNCNYGQSMMKRSILMLRRLSSFEGRSRESKSTSNQLHHVISERRRREKLNASFEALRMQLPPGTKKDKTSVLINTKNYVNTLRSQISELKEKNRRLETCLMITDEGKEASHGLNGRAQVRLIKCSSPTTSELQQINLTITLRVECDIIELVLHILECLKVIRSINLISVDAYTYSPQMNLFAKASIKFGIKDCDWDEALFHEAMTRAVDDVILNTATPIISELSRLF</sequence>
<evidence type="ECO:0000313" key="7">
    <source>
        <dbReference type="Proteomes" id="UP000515123"/>
    </source>
</evidence>
<dbReference type="GO" id="GO:0046983">
    <property type="term" value="F:protein dimerization activity"/>
    <property type="evidence" value="ECO:0007669"/>
    <property type="project" value="InterPro"/>
</dbReference>
<dbReference type="SUPFAM" id="SSF47459">
    <property type="entry name" value="HLH, helix-loop-helix DNA-binding domain"/>
    <property type="match status" value="1"/>
</dbReference>
<evidence type="ECO:0000256" key="2">
    <source>
        <dbReference type="ARBA" id="ARBA00023015"/>
    </source>
</evidence>
<dbReference type="InterPro" id="IPR045239">
    <property type="entry name" value="bHLH95_bHLH"/>
</dbReference>